<keyword evidence="1" id="KW-0472">Membrane</keyword>
<proteinExistence type="predicted"/>
<feature type="transmembrane region" description="Helical" evidence="1">
    <location>
        <begin position="229"/>
        <end position="248"/>
    </location>
</feature>
<sequence length="593" mass="64568">MEGGVWGQIFERDGLIALVSAETETISAGREVISRLNELYFGAEARGLAILKKVVEEMINEFEGLQIVAMITTDDYMGIVSVGGGVWTKKADGEGWIIPLEAESKSVVAMGGKIVPGQTIVAGDQAFWTGVTLGSVKAAVEDPDLEQGAEMLGTMIRGGQRMGGVGIVLRMQNNTQSSILNTQKAPKLNFKVQWPKIHLPMISLPKINWPKGNTIYLAKSKEEKQKHTLWVGILFLIILTILIVVGQVRRFELAQKNSEFAKRVETLKFKFGEAEGLAGINPTRSRNLLTEIDKEVASLSAFKQSKKDKDLAYIKSGIGEVLGIATGTKKTTGDLVIDLSLVRDGMTGTKMVFGDDKLWVLDTLGSRLVSVDPVKKSADVIAGKDILGESKTMAIYPGLTTILSEKGIVECSMLNAQCSIKLAFDEGWGNVIDMGMFAGNIYILGGSPSAGSGQVWRQQKTDTGYGSRQSWLADTEKIDELSGVQNIAIDGSIWLLKSDGQILKYVRGVKENINISGLDLVFGSNSRIYTDDEAEKLYVLDPGNKRVVVLKKTGEYENQYLWDGIDQTTGIAVDEKGNKIYLLGGSKIWSIPL</sequence>
<evidence type="ECO:0000313" key="2">
    <source>
        <dbReference type="EMBL" id="KKS32752.1"/>
    </source>
</evidence>
<name>A0A0G0Y7N3_9BACT</name>
<reference evidence="2 3" key="1">
    <citation type="journal article" date="2015" name="Nature">
        <title>rRNA introns, odd ribosomes, and small enigmatic genomes across a large radiation of phyla.</title>
        <authorList>
            <person name="Brown C.T."/>
            <person name="Hug L.A."/>
            <person name="Thomas B.C."/>
            <person name="Sharon I."/>
            <person name="Castelle C.J."/>
            <person name="Singh A."/>
            <person name="Wilkins M.J."/>
            <person name="Williams K.H."/>
            <person name="Banfield J.F."/>
        </authorList>
    </citation>
    <scope>NUCLEOTIDE SEQUENCE [LARGE SCALE GENOMIC DNA]</scope>
</reference>
<keyword evidence="1" id="KW-1133">Transmembrane helix</keyword>
<gene>
    <name evidence="2" type="ORF">UU93_C0005G0060</name>
</gene>
<dbReference type="Gene3D" id="2.120.10.30">
    <property type="entry name" value="TolB, C-terminal domain"/>
    <property type="match status" value="1"/>
</dbReference>
<evidence type="ECO:0000313" key="3">
    <source>
        <dbReference type="Proteomes" id="UP000034160"/>
    </source>
</evidence>
<dbReference type="STRING" id="1618356.UU93_C0005G0060"/>
<protein>
    <submittedName>
        <fullName evidence="2">Uncharacterized protein</fullName>
    </submittedName>
</protein>
<evidence type="ECO:0000256" key="1">
    <source>
        <dbReference type="SAM" id="Phobius"/>
    </source>
</evidence>
<dbReference type="SUPFAM" id="SSF101898">
    <property type="entry name" value="NHL repeat"/>
    <property type="match status" value="1"/>
</dbReference>
<dbReference type="AlphaFoldDB" id="A0A0G0Y7N3"/>
<comment type="caution">
    <text evidence="2">The sequence shown here is derived from an EMBL/GenBank/DDBJ whole genome shotgun (WGS) entry which is preliminary data.</text>
</comment>
<dbReference type="Proteomes" id="UP000034160">
    <property type="component" value="Unassembled WGS sequence"/>
</dbReference>
<accession>A0A0G0Y7N3</accession>
<dbReference type="EMBL" id="LCCN01000005">
    <property type="protein sequence ID" value="KKS32752.1"/>
    <property type="molecule type" value="Genomic_DNA"/>
</dbReference>
<organism evidence="2 3">
    <name type="scientific">Candidatus Amesbacteria bacterium GW2011_GWA2_42_12</name>
    <dbReference type="NCBI Taxonomy" id="1618356"/>
    <lineage>
        <taxon>Bacteria</taxon>
        <taxon>Candidatus Amesiibacteriota</taxon>
    </lineage>
</organism>
<keyword evidence="1" id="KW-0812">Transmembrane</keyword>
<dbReference type="InterPro" id="IPR011042">
    <property type="entry name" value="6-blade_b-propeller_TolB-like"/>
</dbReference>